<evidence type="ECO:0000256" key="1">
    <source>
        <dbReference type="SAM" id="Phobius"/>
    </source>
</evidence>
<dbReference type="PANTHER" id="PTHR30590:SF3">
    <property type="entry name" value="HYPOTHETICAL MEMBRANE SPANNING PROTEIN"/>
    <property type="match status" value="1"/>
</dbReference>
<keyword evidence="1" id="KW-0812">Transmembrane</keyword>
<dbReference type="RefSeq" id="WP_053779716.1">
    <property type="nucleotide sequence ID" value="NZ_LITU01000036.1"/>
</dbReference>
<dbReference type="AlphaFoldDB" id="A0A0M9BRX8"/>
<dbReference type="Pfam" id="PF04235">
    <property type="entry name" value="DUF418"/>
    <property type="match status" value="1"/>
</dbReference>
<feature type="transmembrane region" description="Helical" evidence="1">
    <location>
        <begin position="232"/>
        <end position="255"/>
    </location>
</feature>
<comment type="caution">
    <text evidence="3">The sequence shown here is derived from an EMBL/GenBank/DDBJ whole genome shotgun (WGS) entry which is preliminary data.</text>
</comment>
<feature type="transmembrane region" description="Helical" evidence="1">
    <location>
        <begin position="276"/>
        <end position="293"/>
    </location>
</feature>
<feature type="transmembrane region" description="Helical" evidence="1">
    <location>
        <begin position="20"/>
        <end position="37"/>
    </location>
</feature>
<keyword evidence="1" id="KW-0472">Membrane</keyword>
<dbReference type="EMBL" id="LITU01000036">
    <property type="protein sequence ID" value="KOY17589.1"/>
    <property type="molecule type" value="Genomic_DNA"/>
</dbReference>
<gene>
    <name evidence="3" type="ORF">AMS66_04855</name>
</gene>
<feature type="transmembrane region" description="Helical" evidence="1">
    <location>
        <begin position="182"/>
        <end position="202"/>
    </location>
</feature>
<dbReference type="InterPro" id="IPR007349">
    <property type="entry name" value="DUF418"/>
</dbReference>
<feature type="transmembrane region" description="Helical" evidence="1">
    <location>
        <begin position="58"/>
        <end position="80"/>
    </location>
</feature>
<evidence type="ECO:0000313" key="4">
    <source>
        <dbReference type="Proteomes" id="UP000037688"/>
    </source>
</evidence>
<sequence length="351" mass="39531">MNQPVSTQQRIVLLDLFRGFALLGLPFVNVLGLWSMLKPENDLDFWIQRGLYFLVEARFYDIFSFLFGLGFYLFMSRAAAKGKPKLLLYLLRILMLLVIGYIHQQYQSGETLFIYGIVGLIILPLYWAPRTVNLVLAVLGCVVTAALGIKILTLPFLILLGLAAGQYRLLEKIQNGLPHLRIIWLTALIASMAGIGIMWWIAPPDAMSPYLFEVVGATLPVAEQTNMDAAFLLQHIGVATGPVVSIFYLSTLLLLNRRHGYAQLLHPLQAFGRMALTNYIGQTVILLGVYQLVLKEGAVSYTISSIVCLGAVIVQIIVSNLWMRWFEYGPLEWIWRCGTYLSFIPIRRKTS</sequence>
<reference evidence="3 4" key="1">
    <citation type="submission" date="2015-08" db="EMBL/GenBank/DDBJ databases">
        <title>Draft genome sequence of cellulolytic and xylanolytic Paenibacillus sp. A59, isolated from a decaying forest soil from Patagonia, Argentina.</title>
        <authorList>
            <person name="Ghio S."/>
            <person name="Caceres A.M."/>
            <person name="Talia P."/>
            <person name="Grasso D."/>
            <person name="Campos E."/>
        </authorList>
    </citation>
    <scope>NUCLEOTIDE SEQUENCE [LARGE SCALE GENOMIC DNA]</scope>
    <source>
        <strain evidence="3 4">A59</strain>
    </source>
</reference>
<feature type="transmembrane region" description="Helical" evidence="1">
    <location>
        <begin position="86"/>
        <end position="103"/>
    </location>
</feature>
<dbReference type="InterPro" id="IPR052529">
    <property type="entry name" value="Bact_Transport_Assoc"/>
</dbReference>
<keyword evidence="1" id="KW-1133">Transmembrane helix</keyword>
<evidence type="ECO:0000259" key="2">
    <source>
        <dbReference type="Pfam" id="PF04235"/>
    </source>
</evidence>
<organism evidence="3 4">
    <name type="scientific">Paenibacillus xylanivorans</name>
    <dbReference type="NCBI Taxonomy" id="1705561"/>
    <lineage>
        <taxon>Bacteria</taxon>
        <taxon>Bacillati</taxon>
        <taxon>Bacillota</taxon>
        <taxon>Bacilli</taxon>
        <taxon>Bacillales</taxon>
        <taxon>Paenibacillaceae</taxon>
        <taxon>Paenibacillus</taxon>
    </lineage>
</organism>
<proteinExistence type="predicted"/>
<accession>A0A0M9BRX8</accession>
<protein>
    <recommendedName>
        <fullName evidence="2">DUF418 domain-containing protein</fullName>
    </recommendedName>
</protein>
<name>A0A0M9BRX8_9BACL</name>
<dbReference type="OrthoDB" id="9807744at2"/>
<dbReference type="PANTHER" id="PTHR30590">
    <property type="entry name" value="INNER MEMBRANE PROTEIN"/>
    <property type="match status" value="1"/>
</dbReference>
<evidence type="ECO:0000313" key="3">
    <source>
        <dbReference type="EMBL" id="KOY17589.1"/>
    </source>
</evidence>
<feature type="transmembrane region" description="Helical" evidence="1">
    <location>
        <begin position="112"/>
        <end position="128"/>
    </location>
</feature>
<feature type="transmembrane region" description="Helical" evidence="1">
    <location>
        <begin position="134"/>
        <end position="162"/>
    </location>
</feature>
<keyword evidence="4" id="KW-1185">Reference proteome</keyword>
<feature type="domain" description="DUF418" evidence="2">
    <location>
        <begin position="220"/>
        <end position="341"/>
    </location>
</feature>
<feature type="transmembrane region" description="Helical" evidence="1">
    <location>
        <begin position="299"/>
        <end position="318"/>
    </location>
</feature>
<dbReference type="PATRIC" id="fig|1705561.3.peg.655"/>
<dbReference type="Proteomes" id="UP000037688">
    <property type="component" value="Unassembled WGS sequence"/>
</dbReference>